<dbReference type="RefSeq" id="WP_231002194.1">
    <property type="nucleotide sequence ID" value="NZ_JAJNEC010000001.1"/>
</dbReference>
<feature type="domain" description="Thioredoxin" evidence="5">
    <location>
        <begin position="28"/>
        <end position="171"/>
    </location>
</feature>
<dbReference type="InterPro" id="IPR017937">
    <property type="entry name" value="Thioredoxin_CS"/>
</dbReference>
<comment type="caution">
    <text evidence="6">The sequence shown here is derived from an EMBL/GenBank/DDBJ whole genome shotgun (WGS) entry which is preliminary data.</text>
</comment>
<dbReference type="InterPro" id="IPR050553">
    <property type="entry name" value="Thioredoxin_ResA/DsbE_sf"/>
</dbReference>
<dbReference type="PANTHER" id="PTHR42852">
    <property type="entry name" value="THIOL:DISULFIDE INTERCHANGE PROTEIN DSBE"/>
    <property type="match status" value="1"/>
</dbReference>
<evidence type="ECO:0000256" key="2">
    <source>
        <dbReference type="ARBA" id="ARBA00022748"/>
    </source>
</evidence>
<evidence type="ECO:0000256" key="3">
    <source>
        <dbReference type="ARBA" id="ARBA00023284"/>
    </source>
</evidence>
<protein>
    <submittedName>
        <fullName evidence="6">TlpA family protein disulfide reductase</fullName>
    </submittedName>
</protein>
<gene>
    <name evidence="6" type="ORF">LQ567_00890</name>
</gene>
<evidence type="ECO:0000256" key="4">
    <source>
        <dbReference type="SAM" id="SignalP"/>
    </source>
</evidence>
<dbReference type="SUPFAM" id="SSF52833">
    <property type="entry name" value="Thioredoxin-like"/>
    <property type="match status" value="1"/>
</dbReference>
<evidence type="ECO:0000313" key="6">
    <source>
        <dbReference type="EMBL" id="MCD2421299.1"/>
    </source>
</evidence>
<dbReference type="InterPro" id="IPR013740">
    <property type="entry name" value="Redoxin"/>
</dbReference>
<dbReference type="InterPro" id="IPR036249">
    <property type="entry name" value="Thioredoxin-like_sf"/>
</dbReference>
<proteinExistence type="predicted"/>
<accession>A0ABS8PJQ8</accession>
<dbReference type="CDD" id="cd02966">
    <property type="entry name" value="TlpA_like_family"/>
    <property type="match status" value="1"/>
</dbReference>
<feature type="signal peptide" evidence="4">
    <location>
        <begin position="1"/>
        <end position="20"/>
    </location>
</feature>
<dbReference type="InterPro" id="IPR013766">
    <property type="entry name" value="Thioredoxin_domain"/>
</dbReference>
<evidence type="ECO:0000313" key="7">
    <source>
        <dbReference type="Proteomes" id="UP001199816"/>
    </source>
</evidence>
<keyword evidence="2" id="KW-0201">Cytochrome c-type biogenesis</keyword>
<keyword evidence="4" id="KW-0732">Signal</keyword>
<dbReference type="PROSITE" id="PS51352">
    <property type="entry name" value="THIOREDOXIN_2"/>
    <property type="match status" value="1"/>
</dbReference>
<keyword evidence="7" id="KW-1185">Reference proteome</keyword>
<dbReference type="Pfam" id="PF08534">
    <property type="entry name" value="Redoxin"/>
    <property type="match status" value="1"/>
</dbReference>
<name>A0ABS8PJQ8_9BACT</name>
<dbReference type="PANTHER" id="PTHR42852:SF17">
    <property type="entry name" value="THIOREDOXIN-LIKE PROTEIN HI_1115"/>
    <property type="match status" value="1"/>
</dbReference>
<dbReference type="Gene3D" id="3.40.30.10">
    <property type="entry name" value="Glutaredoxin"/>
    <property type="match status" value="1"/>
</dbReference>
<dbReference type="EMBL" id="JAJNEC010000001">
    <property type="protein sequence ID" value="MCD2421299.1"/>
    <property type="molecule type" value="Genomic_DNA"/>
</dbReference>
<dbReference type="Proteomes" id="UP001199816">
    <property type="component" value="Unassembled WGS sequence"/>
</dbReference>
<organism evidence="6 7">
    <name type="scientific">Niabella pedocola</name>
    <dbReference type="NCBI Taxonomy" id="1752077"/>
    <lineage>
        <taxon>Bacteria</taxon>
        <taxon>Pseudomonadati</taxon>
        <taxon>Bacteroidota</taxon>
        <taxon>Chitinophagia</taxon>
        <taxon>Chitinophagales</taxon>
        <taxon>Chitinophagaceae</taxon>
        <taxon>Niabella</taxon>
    </lineage>
</organism>
<reference evidence="6 7" key="1">
    <citation type="submission" date="2021-11" db="EMBL/GenBank/DDBJ databases">
        <title>Genomic of Niabella pedocola.</title>
        <authorList>
            <person name="Wu T."/>
        </authorList>
    </citation>
    <scope>NUCLEOTIDE SEQUENCE [LARGE SCALE GENOMIC DNA]</scope>
    <source>
        <strain evidence="6 7">JCM 31011</strain>
    </source>
</reference>
<sequence>MMKNMVLLALLMAKLIAAGAQDEGVWKVPKGAPVPDFGFALKKGGDSVRISDYKGRVVLINFFATWCGPCRAELPRVQREIWNVYKNNPRFALFVFGREEGWDKVNAFVQQTKFSFPVLADPDRRVFSLFADSFIPRNLVLDETGRIIYRSVGYDKKEFETLLELLKQHLAK</sequence>
<dbReference type="PROSITE" id="PS00194">
    <property type="entry name" value="THIOREDOXIN_1"/>
    <property type="match status" value="1"/>
</dbReference>
<keyword evidence="3" id="KW-0676">Redox-active center</keyword>
<comment type="subcellular location">
    <subcellularLocation>
        <location evidence="1">Cell envelope</location>
    </subcellularLocation>
</comment>
<evidence type="ECO:0000259" key="5">
    <source>
        <dbReference type="PROSITE" id="PS51352"/>
    </source>
</evidence>
<evidence type="ECO:0000256" key="1">
    <source>
        <dbReference type="ARBA" id="ARBA00004196"/>
    </source>
</evidence>
<feature type="chain" id="PRO_5045168881" evidence="4">
    <location>
        <begin position="21"/>
        <end position="172"/>
    </location>
</feature>